<evidence type="ECO:0000313" key="7">
    <source>
        <dbReference type="EMBL" id="MRD46900.1"/>
    </source>
</evidence>
<evidence type="ECO:0000256" key="2">
    <source>
        <dbReference type="ARBA" id="ARBA00022519"/>
    </source>
</evidence>
<gene>
    <name evidence="7" type="primary">lptC</name>
    <name evidence="7" type="ORF">GHT07_06405</name>
</gene>
<dbReference type="Pfam" id="PF06835">
    <property type="entry name" value="LptC"/>
    <property type="match status" value="1"/>
</dbReference>
<reference evidence="7 8" key="1">
    <citation type="submission" date="2019-11" db="EMBL/GenBank/DDBJ databases">
        <title>Caenimonas koreensis gen. nov., sp. nov., isolated from activated sludge.</title>
        <authorList>
            <person name="Seung H.R."/>
        </authorList>
    </citation>
    <scope>NUCLEOTIDE SEQUENCE [LARGE SCALE GENOMIC DNA]</scope>
    <source>
        <strain evidence="7 8">EMB320</strain>
    </source>
</reference>
<dbReference type="EMBL" id="WJBU01000005">
    <property type="protein sequence ID" value="MRD46900.1"/>
    <property type="molecule type" value="Genomic_DNA"/>
</dbReference>
<dbReference type="GO" id="GO:0015221">
    <property type="term" value="F:lipopolysaccharide transmembrane transporter activity"/>
    <property type="evidence" value="ECO:0007669"/>
    <property type="project" value="InterPro"/>
</dbReference>
<dbReference type="InterPro" id="IPR026265">
    <property type="entry name" value="LptC"/>
</dbReference>
<sequence length="206" mass="23186">MPTWRIVRSGWERASVYLPIILMGVMALGTYWLARSTPTAGPLQAQKAARHEPDSIMRGFSVKTFDAQGRLKSEVFGKEARHYPDTDTFEIDEPRVRSFNQRDELTVATAKSGISNADGSEVQLIGNAIVTRDATVDKEGRGRPRLVFRGEFLHVFVETEHVRSHKPVELTRGNDTFNADSMEFDNIEQVMELKGRVRGVLQPGKK</sequence>
<dbReference type="AlphaFoldDB" id="A0A844ARC1"/>
<proteinExistence type="predicted"/>
<keyword evidence="8" id="KW-1185">Reference proteome</keyword>
<keyword evidence="5 6" id="KW-0472">Membrane</keyword>
<keyword evidence="1" id="KW-1003">Cell membrane</keyword>
<dbReference type="GO" id="GO:0005886">
    <property type="term" value="C:plasma membrane"/>
    <property type="evidence" value="ECO:0007669"/>
    <property type="project" value="InterPro"/>
</dbReference>
<evidence type="ECO:0000313" key="8">
    <source>
        <dbReference type="Proteomes" id="UP000487350"/>
    </source>
</evidence>
<protein>
    <submittedName>
        <fullName evidence="7">LPS export ABC transporter periplasmic protein LptC</fullName>
    </submittedName>
</protein>
<evidence type="ECO:0000256" key="6">
    <source>
        <dbReference type="SAM" id="Phobius"/>
    </source>
</evidence>
<name>A0A844ARC1_9BURK</name>
<accession>A0A844ARC1</accession>
<dbReference type="InterPro" id="IPR052363">
    <property type="entry name" value="LPS_export_LptC"/>
</dbReference>
<feature type="transmembrane region" description="Helical" evidence="6">
    <location>
        <begin position="16"/>
        <end position="34"/>
    </location>
</feature>
<comment type="caution">
    <text evidence="7">The sequence shown here is derived from an EMBL/GenBank/DDBJ whole genome shotgun (WGS) entry which is preliminary data.</text>
</comment>
<dbReference type="Proteomes" id="UP000487350">
    <property type="component" value="Unassembled WGS sequence"/>
</dbReference>
<dbReference type="Gene3D" id="2.60.450.10">
    <property type="entry name" value="Lipopolysaccharide (LPS) transport protein A like domain"/>
    <property type="match status" value="1"/>
</dbReference>
<dbReference type="NCBIfam" id="TIGR04409">
    <property type="entry name" value="LptC_YrbK"/>
    <property type="match status" value="1"/>
</dbReference>
<organism evidence="7 8">
    <name type="scientific">Caenimonas koreensis DSM 17982</name>
    <dbReference type="NCBI Taxonomy" id="1121255"/>
    <lineage>
        <taxon>Bacteria</taxon>
        <taxon>Pseudomonadati</taxon>
        <taxon>Pseudomonadota</taxon>
        <taxon>Betaproteobacteria</taxon>
        <taxon>Burkholderiales</taxon>
        <taxon>Comamonadaceae</taxon>
        <taxon>Caenimonas</taxon>
    </lineage>
</organism>
<dbReference type="InterPro" id="IPR010664">
    <property type="entry name" value="LipoPS_assembly_LptC-rel"/>
</dbReference>
<dbReference type="GO" id="GO:0017089">
    <property type="term" value="F:glycolipid transfer activity"/>
    <property type="evidence" value="ECO:0007669"/>
    <property type="project" value="TreeGrafter"/>
</dbReference>
<keyword evidence="3 6" id="KW-0812">Transmembrane</keyword>
<dbReference type="GO" id="GO:0030288">
    <property type="term" value="C:outer membrane-bounded periplasmic space"/>
    <property type="evidence" value="ECO:0007669"/>
    <property type="project" value="TreeGrafter"/>
</dbReference>
<evidence type="ECO:0000256" key="3">
    <source>
        <dbReference type="ARBA" id="ARBA00022692"/>
    </source>
</evidence>
<keyword evidence="2" id="KW-0997">Cell inner membrane</keyword>
<evidence type="ECO:0000256" key="5">
    <source>
        <dbReference type="ARBA" id="ARBA00023136"/>
    </source>
</evidence>
<keyword evidence="4 6" id="KW-1133">Transmembrane helix</keyword>
<dbReference type="PANTHER" id="PTHR37481:SF1">
    <property type="entry name" value="LIPOPOLYSACCHARIDE EXPORT SYSTEM PROTEIN LPTC"/>
    <property type="match status" value="1"/>
</dbReference>
<dbReference type="PANTHER" id="PTHR37481">
    <property type="entry name" value="LIPOPOLYSACCHARIDE EXPORT SYSTEM PROTEIN LPTC"/>
    <property type="match status" value="1"/>
</dbReference>
<evidence type="ECO:0000256" key="1">
    <source>
        <dbReference type="ARBA" id="ARBA00022475"/>
    </source>
</evidence>
<evidence type="ECO:0000256" key="4">
    <source>
        <dbReference type="ARBA" id="ARBA00022989"/>
    </source>
</evidence>